<feature type="transmembrane region" description="Helical" evidence="8">
    <location>
        <begin position="203"/>
        <end position="223"/>
    </location>
</feature>
<feature type="transmembrane region" description="Helical" evidence="8">
    <location>
        <begin position="582"/>
        <end position="606"/>
    </location>
</feature>
<dbReference type="InterPro" id="IPR000731">
    <property type="entry name" value="SSD"/>
</dbReference>
<feature type="transmembrane region" description="Helical" evidence="8">
    <location>
        <begin position="627"/>
        <end position="650"/>
    </location>
</feature>
<organism evidence="10 11">
    <name type="scientific">Streptomyces niveiscabiei</name>
    <dbReference type="NCBI Taxonomy" id="164115"/>
    <lineage>
        <taxon>Bacteria</taxon>
        <taxon>Bacillati</taxon>
        <taxon>Actinomycetota</taxon>
        <taxon>Actinomycetes</taxon>
        <taxon>Kitasatosporales</taxon>
        <taxon>Streptomycetaceae</taxon>
        <taxon>Streptomyces</taxon>
    </lineage>
</organism>
<feature type="transmembrane region" description="Helical" evidence="8">
    <location>
        <begin position="279"/>
        <end position="305"/>
    </location>
</feature>
<evidence type="ECO:0000256" key="7">
    <source>
        <dbReference type="SAM" id="MobiDB-lite"/>
    </source>
</evidence>
<dbReference type="PANTHER" id="PTHR33406">
    <property type="entry name" value="MEMBRANE PROTEIN MJ1562-RELATED"/>
    <property type="match status" value="1"/>
</dbReference>
<keyword evidence="4 8" id="KW-0812">Transmembrane</keyword>
<feature type="region of interest" description="Disordered" evidence="7">
    <location>
        <begin position="694"/>
        <end position="719"/>
    </location>
</feature>
<keyword evidence="6 8" id="KW-0472">Membrane</keyword>
<proteinExistence type="inferred from homology"/>
<evidence type="ECO:0000256" key="4">
    <source>
        <dbReference type="ARBA" id="ARBA00022692"/>
    </source>
</evidence>
<keyword evidence="5 8" id="KW-1133">Transmembrane helix</keyword>
<feature type="transmembrane region" description="Helical" evidence="8">
    <location>
        <begin position="549"/>
        <end position="570"/>
    </location>
</feature>
<feature type="transmembrane region" description="Helical" evidence="8">
    <location>
        <begin position="235"/>
        <end position="258"/>
    </location>
</feature>
<sequence>MFRRMGDTVVRHPVWTIVAWLIAAVAIAATAPSLPSSSDESSFLPKSYESIKAADLQEKAFPSAFTPSAIALFQRDDGGKLTAADKRDVTRITRELGAKKIDQVQKVVEGQPSEDGRYTMTLVQMDSKNAGQPKQADAAKILRDDVKALARGTDLQVKLGGSAAQALDQQDSSKRGEALIGIGTFVIILVTLLIIFRAPILAVLPLILIGIVAAIANALIAYATKLFDLQANSSISSILIVVLFGVGTDYFLFLMFRYRERLRAGDEPKQAMVNAVARVGEAIASAAGAVIIAFLALALSTLGFLKQMGPALAIAVTVTLIAGLTLIPAVVSLIGPRIFWPSKSWRHEPSDARFAALGRGVQRRPALTAALSGLVLVALSLGTLGYKATFDLASGSMPKTKESMVVQDEMGTAYSAGAAAPTDVYLSSTDGRPLDRSAFAPYAEKLGAVDGVASAKMTQTNTDGTTADFTVTLKYEASTDKALETVGKVRSVAHDEAPEGTDALVGGMSSIYKDIQAAVNHDYRTVFPVAAFLIMVILGFLLRSVVAPWYLIASVGLGFGATLGATVWIFQDMQGHSGLMFMLPVIMYLFVVAIGTDYNILMIARLREEAREGRSPREAAGMALRHAGPTVAAAGFILAATFATMMLAGNSLLTEMGFAVSFGIAIAAFVMAMFFTPSLTALIGHAAWWPGHADRAVTPPPDPGRTGGTPVRDTAGRRE</sequence>
<evidence type="ECO:0000256" key="1">
    <source>
        <dbReference type="ARBA" id="ARBA00004651"/>
    </source>
</evidence>
<dbReference type="Pfam" id="PF03176">
    <property type="entry name" value="MMPL"/>
    <property type="match status" value="2"/>
</dbReference>
<feature type="transmembrane region" description="Helical" evidence="8">
    <location>
        <begin position="525"/>
        <end position="542"/>
    </location>
</feature>
<feature type="transmembrane region" description="Helical" evidence="8">
    <location>
        <begin position="656"/>
        <end position="675"/>
    </location>
</feature>
<feature type="transmembrane region" description="Helical" evidence="8">
    <location>
        <begin position="178"/>
        <end position="196"/>
    </location>
</feature>
<comment type="caution">
    <text evidence="10">The sequence shown here is derived from an EMBL/GenBank/DDBJ whole genome shotgun (WGS) entry which is preliminary data.</text>
</comment>
<dbReference type="InterPro" id="IPR004869">
    <property type="entry name" value="MMPL_dom"/>
</dbReference>
<keyword evidence="11" id="KW-1185">Reference proteome</keyword>
<evidence type="ECO:0000256" key="8">
    <source>
        <dbReference type="SAM" id="Phobius"/>
    </source>
</evidence>
<dbReference type="PANTHER" id="PTHR33406:SF6">
    <property type="entry name" value="MEMBRANE PROTEIN YDGH-RELATED"/>
    <property type="match status" value="1"/>
</dbReference>
<feature type="transmembrane region" description="Helical" evidence="8">
    <location>
        <begin position="311"/>
        <end position="334"/>
    </location>
</feature>
<evidence type="ECO:0000313" key="11">
    <source>
        <dbReference type="Proteomes" id="UP001631957"/>
    </source>
</evidence>
<evidence type="ECO:0000256" key="5">
    <source>
        <dbReference type="ARBA" id="ARBA00022989"/>
    </source>
</evidence>
<dbReference type="Gene3D" id="1.20.1640.10">
    <property type="entry name" value="Multidrug efflux transporter AcrB transmembrane domain"/>
    <property type="match status" value="2"/>
</dbReference>
<dbReference type="SUPFAM" id="SSF82866">
    <property type="entry name" value="Multidrug efflux transporter AcrB transmembrane domain"/>
    <property type="match status" value="2"/>
</dbReference>
<dbReference type="EMBL" id="JBJVNI010000003">
    <property type="protein sequence ID" value="MFM9608403.1"/>
    <property type="molecule type" value="Genomic_DNA"/>
</dbReference>
<evidence type="ECO:0000259" key="9">
    <source>
        <dbReference type="PROSITE" id="PS50156"/>
    </source>
</evidence>
<evidence type="ECO:0000313" key="10">
    <source>
        <dbReference type="EMBL" id="MFM9608403.1"/>
    </source>
</evidence>
<comment type="similarity">
    <text evidence="2">Belongs to the resistance-nodulation-cell division (RND) (TC 2.A.6) family. MmpL subfamily.</text>
</comment>
<dbReference type="PROSITE" id="PS50156">
    <property type="entry name" value="SSD"/>
    <property type="match status" value="1"/>
</dbReference>
<keyword evidence="3" id="KW-1003">Cell membrane</keyword>
<dbReference type="InterPro" id="IPR050545">
    <property type="entry name" value="Mycobact_MmpL"/>
</dbReference>
<evidence type="ECO:0000256" key="2">
    <source>
        <dbReference type="ARBA" id="ARBA00010157"/>
    </source>
</evidence>
<dbReference type="RefSeq" id="WP_409120744.1">
    <property type="nucleotide sequence ID" value="NZ_JBJVNI010000003.1"/>
</dbReference>
<evidence type="ECO:0000256" key="6">
    <source>
        <dbReference type="ARBA" id="ARBA00023136"/>
    </source>
</evidence>
<gene>
    <name evidence="10" type="ORF">ACKI18_06740</name>
</gene>
<accession>A0ABW9HLR9</accession>
<protein>
    <submittedName>
        <fullName evidence="10">MMPL family transporter</fullName>
    </submittedName>
</protein>
<feature type="transmembrane region" description="Helical" evidence="8">
    <location>
        <begin position="366"/>
        <end position="386"/>
    </location>
</feature>
<comment type="subcellular location">
    <subcellularLocation>
        <location evidence="1">Cell membrane</location>
        <topology evidence="1">Multi-pass membrane protein</topology>
    </subcellularLocation>
</comment>
<feature type="domain" description="SSD" evidence="9">
    <location>
        <begin position="226"/>
        <end position="333"/>
    </location>
</feature>
<dbReference type="Proteomes" id="UP001631957">
    <property type="component" value="Unassembled WGS sequence"/>
</dbReference>
<reference evidence="10 11" key="1">
    <citation type="submission" date="2024-12" db="EMBL/GenBank/DDBJ databases">
        <title>Forecasting of Potato common scab and diversities of Pathogenic streptomyces spp. in china.</title>
        <authorList>
            <person name="Handique U."/>
            <person name="Wu J."/>
        </authorList>
    </citation>
    <scope>NUCLEOTIDE SEQUENCE [LARGE SCALE GENOMIC DNA]</scope>
    <source>
        <strain evidence="10 11">ZRIMU1530</strain>
    </source>
</reference>
<evidence type="ECO:0000256" key="3">
    <source>
        <dbReference type="ARBA" id="ARBA00022475"/>
    </source>
</evidence>
<name>A0ABW9HLR9_9ACTN</name>